<keyword evidence="1" id="KW-1133">Transmembrane helix</keyword>
<accession>A0A5J4SSV4</accession>
<protein>
    <recommendedName>
        <fullName evidence="3">DUF4293 family protein</fullName>
    </recommendedName>
</protein>
<keyword evidence="1" id="KW-0472">Membrane</keyword>
<evidence type="ECO:0008006" key="3">
    <source>
        <dbReference type="Google" id="ProtNLM"/>
    </source>
</evidence>
<feature type="transmembrane region" description="Helical" evidence="1">
    <location>
        <begin position="117"/>
        <end position="135"/>
    </location>
</feature>
<organism evidence="2">
    <name type="scientific">termite gut metagenome</name>
    <dbReference type="NCBI Taxonomy" id="433724"/>
    <lineage>
        <taxon>unclassified sequences</taxon>
        <taxon>metagenomes</taxon>
        <taxon>organismal metagenomes</taxon>
    </lineage>
</organism>
<feature type="transmembrane region" description="Helical" evidence="1">
    <location>
        <begin position="55"/>
        <end position="74"/>
    </location>
</feature>
<sequence length="152" mass="17511">MIQRIQSACLLLVTGLLIASMCLPLGYFLNENEVVTYIFKAVGIRDMGNRFHPTWGLAVILLICIIIAFTTIFFYKRRILQIKMLIFNNILLIGYYIDIATFYFMAKGKPETSSFQISWALCFPMIAIILNYLAIRAIKRDEAMVRAADRLR</sequence>
<dbReference type="EMBL" id="SNRY01000051">
    <property type="protein sequence ID" value="KAA6349246.1"/>
    <property type="molecule type" value="Genomic_DNA"/>
</dbReference>
<feature type="transmembrane region" description="Helical" evidence="1">
    <location>
        <begin position="86"/>
        <end position="105"/>
    </location>
</feature>
<gene>
    <name evidence="2" type="ORF">EZS27_003357</name>
</gene>
<keyword evidence="1" id="KW-0812">Transmembrane</keyword>
<dbReference type="AlphaFoldDB" id="A0A5J4SSV4"/>
<comment type="caution">
    <text evidence="2">The sequence shown here is derived from an EMBL/GenBank/DDBJ whole genome shotgun (WGS) entry which is preliminary data.</text>
</comment>
<proteinExistence type="predicted"/>
<reference evidence="2" key="1">
    <citation type="submission" date="2019-03" db="EMBL/GenBank/DDBJ databases">
        <title>Single cell metagenomics reveals metabolic interactions within the superorganism composed of flagellate Streblomastix strix and complex community of Bacteroidetes bacteria on its surface.</title>
        <authorList>
            <person name="Treitli S.C."/>
            <person name="Kolisko M."/>
            <person name="Husnik F."/>
            <person name="Keeling P."/>
            <person name="Hampl V."/>
        </authorList>
    </citation>
    <scope>NUCLEOTIDE SEQUENCE</scope>
    <source>
        <strain evidence="2">STM</strain>
    </source>
</reference>
<evidence type="ECO:0000256" key="1">
    <source>
        <dbReference type="SAM" id="Phobius"/>
    </source>
</evidence>
<dbReference type="InterPro" id="IPR025635">
    <property type="entry name" value="DUF4293"/>
</dbReference>
<dbReference type="Pfam" id="PF14126">
    <property type="entry name" value="DUF4293"/>
    <property type="match status" value="1"/>
</dbReference>
<name>A0A5J4SSV4_9ZZZZ</name>
<evidence type="ECO:0000313" key="2">
    <source>
        <dbReference type="EMBL" id="KAA6349246.1"/>
    </source>
</evidence>